<keyword evidence="1" id="KW-1133">Transmembrane helix</keyword>
<protein>
    <submittedName>
        <fullName evidence="2">Uncharacterized protein</fullName>
    </submittedName>
</protein>
<keyword evidence="1" id="KW-0812">Transmembrane</keyword>
<gene>
    <name evidence="2" type="ORF">OKE68_04410</name>
</gene>
<proteinExistence type="predicted"/>
<reference evidence="2" key="1">
    <citation type="submission" date="2022-10" db="EMBL/GenBank/DDBJ databases">
        <title>Sifting through the core-genome to identify putative cross-protective antigens against Riemerella anatipestifer.</title>
        <authorList>
            <person name="Zheng X."/>
            <person name="Zhang W."/>
        </authorList>
    </citation>
    <scope>NUCLEOTIDE SEQUENCE</scope>
    <source>
        <strain evidence="2">ZWRA178</strain>
    </source>
</reference>
<comment type="caution">
    <text evidence="2">The sequence shown here is derived from an EMBL/GenBank/DDBJ whole genome shotgun (WGS) entry which is preliminary data.</text>
</comment>
<accession>A0AAP3AQG0</accession>
<sequence>MLNILLGIISTVFLFRAMANREKLDRCYRMDINIEQEEFLEILNTIVAIIFGLAAFIDWNYYLNQ</sequence>
<dbReference type="RefSeq" id="WP_064970212.1">
    <property type="nucleotide sequence ID" value="NZ_CP029760.1"/>
</dbReference>
<evidence type="ECO:0000313" key="3">
    <source>
        <dbReference type="Proteomes" id="UP001207440"/>
    </source>
</evidence>
<dbReference type="EMBL" id="JAOZYT010000019">
    <property type="protein sequence ID" value="MCW0523559.1"/>
    <property type="molecule type" value="Genomic_DNA"/>
</dbReference>
<feature type="transmembrane region" description="Helical" evidence="1">
    <location>
        <begin position="43"/>
        <end position="63"/>
    </location>
</feature>
<dbReference type="Proteomes" id="UP001207440">
    <property type="component" value="Unassembled WGS sequence"/>
</dbReference>
<evidence type="ECO:0000313" key="2">
    <source>
        <dbReference type="EMBL" id="MCW0523559.1"/>
    </source>
</evidence>
<evidence type="ECO:0000256" key="1">
    <source>
        <dbReference type="SAM" id="Phobius"/>
    </source>
</evidence>
<dbReference type="AlphaFoldDB" id="A0AAP3AQG0"/>
<organism evidence="2 3">
    <name type="scientific">Riemerella anatipestifer</name>
    <name type="common">Moraxella anatipestifer</name>
    <dbReference type="NCBI Taxonomy" id="34085"/>
    <lineage>
        <taxon>Bacteria</taxon>
        <taxon>Pseudomonadati</taxon>
        <taxon>Bacteroidota</taxon>
        <taxon>Flavobacteriia</taxon>
        <taxon>Flavobacteriales</taxon>
        <taxon>Weeksellaceae</taxon>
        <taxon>Riemerella</taxon>
    </lineage>
</organism>
<name>A0AAP3AQG0_RIEAN</name>
<keyword evidence="1" id="KW-0472">Membrane</keyword>